<comment type="subcellular location">
    <subcellularLocation>
        <location evidence="1">Nucleus</location>
    </subcellularLocation>
</comment>
<gene>
    <name evidence="5" type="ORF">T265_10771</name>
</gene>
<dbReference type="GO" id="GO:0043565">
    <property type="term" value="F:sequence-specific DNA binding"/>
    <property type="evidence" value="ECO:0007669"/>
    <property type="project" value="TreeGrafter"/>
</dbReference>
<dbReference type="OrthoDB" id="342531at2759"/>
<dbReference type="CTD" id="20324939"/>
<dbReference type="STRING" id="6198.A0A074ZC22"/>
<feature type="region of interest" description="Disordered" evidence="4">
    <location>
        <begin position="24"/>
        <end position="48"/>
    </location>
</feature>
<comment type="similarity">
    <text evidence="2">Belongs to the MYBBP1A family.</text>
</comment>
<feature type="compositionally biased region" description="Basic residues" evidence="4">
    <location>
        <begin position="1428"/>
        <end position="1440"/>
    </location>
</feature>
<proteinExistence type="inferred from homology"/>
<keyword evidence="3" id="KW-0539">Nucleus</keyword>
<accession>A0A074ZC22</accession>
<dbReference type="GeneID" id="20324939"/>
<dbReference type="InterPro" id="IPR016024">
    <property type="entry name" value="ARM-type_fold"/>
</dbReference>
<protein>
    <submittedName>
        <fullName evidence="5">Uncharacterized protein</fullName>
    </submittedName>
</protein>
<feature type="compositionally biased region" description="Acidic residues" evidence="4">
    <location>
        <begin position="925"/>
        <end position="979"/>
    </location>
</feature>
<evidence type="ECO:0000256" key="3">
    <source>
        <dbReference type="ARBA" id="ARBA00023242"/>
    </source>
</evidence>
<evidence type="ECO:0000256" key="2">
    <source>
        <dbReference type="ARBA" id="ARBA00006809"/>
    </source>
</evidence>
<dbReference type="Pfam" id="PF04931">
    <property type="entry name" value="DNA_pol_phi"/>
    <property type="match status" value="1"/>
</dbReference>
<keyword evidence="6" id="KW-1185">Reference proteome</keyword>
<dbReference type="InterPro" id="IPR007015">
    <property type="entry name" value="DNA_pol_V/MYBBP1A"/>
</dbReference>
<evidence type="ECO:0000313" key="6">
    <source>
        <dbReference type="Proteomes" id="UP000054324"/>
    </source>
</evidence>
<organism evidence="5 6">
    <name type="scientific">Opisthorchis viverrini</name>
    <name type="common">Southeast Asian liver fluke</name>
    <dbReference type="NCBI Taxonomy" id="6198"/>
    <lineage>
        <taxon>Eukaryota</taxon>
        <taxon>Metazoa</taxon>
        <taxon>Spiralia</taxon>
        <taxon>Lophotrochozoa</taxon>
        <taxon>Platyhelminthes</taxon>
        <taxon>Trematoda</taxon>
        <taxon>Digenea</taxon>
        <taxon>Opisthorchiida</taxon>
        <taxon>Opisthorchiata</taxon>
        <taxon>Opisthorchiidae</taxon>
        <taxon>Opisthorchis</taxon>
    </lineage>
</organism>
<dbReference type="RefSeq" id="XP_009175502.1">
    <property type="nucleotide sequence ID" value="XM_009177238.1"/>
</dbReference>
<evidence type="ECO:0000256" key="1">
    <source>
        <dbReference type="ARBA" id="ARBA00004123"/>
    </source>
</evidence>
<dbReference type="EMBL" id="KL597025">
    <property type="protein sequence ID" value="KER20750.1"/>
    <property type="molecule type" value="Genomic_DNA"/>
</dbReference>
<dbReference type="GO" id="GO:0005730">
    <property type="term" value="C:nucleolus"/>
    <property type="evidence" value="ECO:0007669"/>
    <property type="project" value="InterPro"/>
</dbReference>
<name>A0A074ZC22_OPIVI</name>
<dbReference type="Proteomes" id="UP000054324">
    <property type="component" value="Unassembled WGS sequence"/>
</dbReference>
<reference evidence="5 6" key="1">
    <citation type="submission" date="2013-11" db="EMBL/GenBank/DDBJ databases">
        <title>Opisthorchis viverrini - life in the bile duct.</title>
        <authorList>
            <person name="Young N.D."/>
            <person name="Nagarajan N."/>
            <person name="Lin S.J."/>
            <person name="Korhonen P.K."/>
            <person name="Jex A.R."/>
            <person name="Hall R.S."/>
            <person name="Safavi-Hemami H."/>
            <person name="Kaewkong W."/>
            <person name="Bertrand D."/>
            <person name="Gao S."/>
            <person name="Seet Q."/>
            <person name="Wongkham S."/>
            <person name="Teh B.T."/>
            <person name="Wongkham C."/>
            <person name="Intapan P.M."/>
            <person name="Maleewong W."/>
            <person name="Yang X."/>
            <person name="Hu M."/>
            <person name="Wang Z."/>
            <person name="Hofmann A."/>
            <person name="Sternberg P.W."/>
            <person name="Tan P."/>
            <person name="Wang J."/>
            <person name="Gasser R.B."/>
        </authorList>
    </citation>
    <scope>NUCLEOTIDE SEQUENCE [LARGE SCALE GENOMIC DNA]</scope>
</reference>
<feature type="region of interest" description="Disordered" evidence="4">
    <location>
        <begin position="921"/>
        <end position="994"/>
    </location>
</feature>
<evidence type="ECO:0000256" key="4">
    <source>
        <dbReference type="SAM" id="MobiDB-lite"/>
    </source>
</evidence>
<dbReference type="PANTHER" id="PTHR13213:SF2">
    <property type="entry name" value="MYB-BINDING PROTEIN 1A"/>
    <property type="match status" value="1"/>
</dbReference>
<sequence length="1505" mass="169512">MRDCECRGTLSSIAQWIAEVRKPSHHGKVQSLRDGVRRPTGPKRPPLLGHLLRIPKQRLPRRLFSVPPSEWQEQQGGQHMTWQKGVKEMTKILGVDVVRPPEWGPRDPSCNCLETLQERAADRSHLSHLFWSSSFLHHISSTSSRMTVDRNFLDLFWTISGQDRTKRNEAIEQLLCSLTDNSGKAKPEYVDYTKERLVKGLKSFSADARVGFSQTLCSLLCKHPSFVTNSQLLELFNKHIYSTAASSTKVSLIAYQQRYTLQEEKSIKYAYILCPRVLCEADRITQVCSELYLSSGHLQLKLDQIKPVVDRFLSLSSTPKLKAEILSVSQLLVSKLPPKFVHKLFSDFAQKVWQLFSLTDSELLGDQLLFLLRLRRRLKVTSQVAVYYRFSPQGLDVGELPASFDLSSKMFRRKLIKSFQNSTGDTVLSLVDETVEQTALKIIWPKLSGLLCDENASVRCRKTLMQIASHIICQHGDDWTRYILSEPVILVLIRQMSKPTLSCFEDACSLMRQCLQTVCAPYTKKRAVVVQPAEPTDADDGRRPTSPSTLFSCFAELHPTCDLICAHSAPKPLQFLMNFAHQAIGSEALVSYANKLMRLFIQPKSFTVGHPDLDAIDQNVLRSFAAFQLHRVLWCLLRPPTPSVLLGSVEHFLTFFVTFGLTIHNLPIPAEYQSETPIGRSVANTCWLSFFRLLTQLASHSEPAVQKSHDKVSAPHSLLSDSLLLVTKATTELLDATIDQLETSVPRLSSHLHQSVSLLKKARSEDKLGLAMANLHAVTLLYYLSNPSGLSFFVFTSSHWILFLSFVYGAVNYVITSTWQTSSLFLVWLSDALNVLMDDLAECFKRRRNCHKGHPVNDSGPAWPSVLTDVVLGLISNPSIMLRSFARNLFDQLIVNGDASKECVRLICDVSNTRVDRRNVKKVDDDDEDEEAEGLIAFSDEELETVEEKDDADEELDAETGPDSEISEDKEVDETESDQSEQSISGSESDDDLEEQIEMDEAHLTSFRERIKAALGPAALAEDEVDSTSYREFTDEEMFAQDEALAAAFRANRLNTPKRTIAQRARSLGQLKMRCLDQFECILQHSSQPEVFWPTITHMLNLAKEACVAERKAHPNEKQQPTRNLKKLRQRLSDVARSGDLPGLQRVLEILKRVTSRGLNLESQLVKATLALPNVAETLATVMTTIVEASKVGSPQPYYLNVITAIAQFVFHVASACSEPEGLLIVVSEPLLKEFHIYVTSTRKSSIAGGFFLTLLHQSQVFATHATHLMLDAFFKFLESASLSNKTPDGAELFAHTNCCNALGMVFQALAEKRYDESYFSKVPKRIFTRSIRFLSGLNYDSVEDVRCFVWFSKLSVATAVFNLLTWATKVARKQGFELVLEPKLIQNLRNLPCKSAIRKPARKFANFFSQSVNAEGLGKEERQALKAQRKQARRAKRKEKALLRQEKLVALNKNKGGEPVKTKNGMGKPKARKPSKTGESHHVSSLKRKHTSYKRKDTKKQKLS</sequence>
<feature type="region of interest" description="Disordered" evidence="4">
    <location>
        <begin position="1420"/>
        <end position="1505"/>
    </location>
</feature>
<feature type="compositionally biased region" description="Basic residues" evidence="4">
    <location>
        <begin position="1485"/>
        <end position="1505"/>
    </location>
</feature>
<dbReference type="SUPFAM" id="SSF48371">
    <property type="entry name" value="ARM repeat"/>
    <property type="match status" value="1"/>
</dbReference>
<dbReference type="PANTHER" id="PTHR13213">
    <property type="entry name" value="MYB-BINDING PROTEIN 1A FAMILY MEMBER"/>
    <property type="match status" value="1"/>
</dbReference>
<dbReference type="GO" id="GO:0003714">
    <property type="term" value="F:transcription corepressor activity"/>
    <property type="evidence" value="ECO:0007669"/>
    <property type="project" value="TreeGrafter"/>
</dbReference>
<dbReference type="KEGG" id="ovi:T265_10771"/>
<evidence type="ECO:0000313" key="5">
    <source>
        <dbReference type="EMBL" id="KER20750.1"/>
    </source>
</evidence>
<dbReference type="GO" id="GO:0003723">
    <property type="term" value="F:RNA binding"/>
    <property type="evidence" value="ECO:0007669"/>
    <property type="project" value="TreeGrafter"/>
</dbReference>